<reference evidence="1 2" key="1">
    <citation type="submission" date="2018-07" db="EMBL/GenBank/DDBJ databases">
        <title>Genomic Encyclopedia of Type Strains, Phase IV (KMG-IV): sequencing the most valuable type-strain genomes for metagenomic binning, comparative biology and taxonomic classification.</title>
        <authorList>
            <person name="Goeker M."/>
        </authorList>
    </citation>
    <scope>NUCLEOTIDE SEQUENCE [LARGE SCALE GENOMIC DNA]</scope>
    <source>
        <strain evidence="1 2">DSM 14324</strain>
    </source>
</reference>
<evidence type="ECO:0000313" key="2">
    <source>
        <dbReference type="Proteomes" id="UP000256334"/>
    </source>
</evidence>
<organism evidence="1 2">
    <name type="scientific">Kushneria indalinina DSM 14324</name>
    <dbReference type="NCBI Taxonomy" id="1122140"/>
    <lineage>
        <taxon>Bacteria</taxon>
        <taxon>Pseudomonadati</taxon>
        <taxon>Pseudomonadota</taxon>
        <taxon>Gammaproteobacteria</taxon>
        <taxon>Oceanospirillales</taxon>
        <taxon>Halomonadaceae</taxon>
        <taxon>Kushneria</taxon>
    </lineage>
</organism>
<dbReference type="RefSeq" id="WP_115855644.1">
    <property type="nucleotide sequence ID" value="NZ_QRDJ01000012.1"/>
</dbReference>
<dbReference type="OrthoDB" id="9976776at2"/>
<keyword evidence="2" id="KW-1185">Reference proteome</keyword>
<dbReference type="Proteomes" id="UP000256334">
    <property type="component" value="Unassembled WGS sequence"/>
</dbReference>
<comment type="caution">
    <text evidence="1">The sequence shown here is derived from an EMBL/GenBank/DDBJ whole genome shotgun (WGS) entry which is preliminary data.</text>
</comment>
<dbReference type="EMBL" id="QRDJ01000012">
    <property type="protein sequence ID" value="REC93390.1"/>
    <property type="molecule type" value="Genomic_DNA"/>
</dbReference>
<proteinExistence type="predicted"/>
<dbReference type="AlphaFoldDB" id="A0A3D9DRP4"/>
<name>A0A3D9DRP4_9GAMM</name>
<evidence type="ECO:0000313" key="1">
    <source>
        <dbReference type="EMBL" id="REC93390.1"/>
    </source>
</evidence>
<protein>
    <submittedName>
        <fullName evidence="1">Uncharacterized protein</fullName>
    </submittedName>
</protein>
<sequence>MRFEFENVEVTAQALHKSSADFRERYPSESEAVQYMKEKAVELFTRNYSAATGPEVNGSGVLEVPIWRGVGVTFAVAQDSEFADREEWSVETGLLDVQYVEAVFWVALPL</sequence>
<accession>A0A3D9DRP4</accession>
<gene>
    <name evidence="1" type="ORF">C8D72_3436</name>
</gene>